<dbReference type="GO" id="GO:0005634">
    <property type="term" value="C:nucleus"/>
    <property type="evidence" value="ECO:0007669"/>
    <property type="project" value="TreeGrafter"/>
</dbReference>
<protein>
    <recommendedName>
        <fullName evidence="4">Annexin</fullName>
    </recommendedName>
</protein>
<dbReference type="PANTHER" id="PTHR10502:SF233">
    <property type="entry name" value="ANNEXIN B9"/>
    <property type="match status" value="1"/>
</dbReference>
<organism evidence="5">
    <name type="scientific">Timema poppense</name>
    <name type="common">Walking stick</name>
    <dbReference type="NCBI Taxonomy" id="170557"/>
    <lineage>
        <taxon>Eukaryota</taxon>
        <taxon>Metazoa</taxon>
        <taxon>Ecdysozoa</taxon>
        <taxon>Arthropoda</taxon>
        <taxon>Hexapoda</taxon>
        <taxon>Insecta</taxon>
        <taxon>Pterygota</taxon>
        <taxon>Neoptera</taxon>
        <taxon>Polyneoptera</taxon>
        <taxon>Phasmatodea</taxon>
        <taxon>Timematodea</taxon>
        <taxon>Timematoidea</taxon>
        <taxon>Timematidae</taxon>
        <taxon>Timema</taxon>
    </lineage>
</organism>
<evidence type="ECO:0000256" key="4">
    <source>
        <dbReference type="RuleBase" id="RU003540"/>
    </source>
</evidence>
<dbReference type="PANTHER" id="PTHR10502">
    <property type="entry name" value="ANNEXIN"/>
    <property type="match status" value="1"/>
</dbReference>
<dbReference type="SUPFAM" id="SSF47874">
    <property type="entry name" value="Annexin"/>
    <property type="match status" value="1"/>
</dbReference>
<dbReference type="InterPro" id="IPR001464">
    <property type="entry name" value="Annexin"/>
</dbReference>
<keyword evidence="2 4" id="KW-0677">Repeat</keyword>
<dbReference type="GO" id="GO:0005544">
    <property type="term" value="F:calcium-dependent phospholipid binding"/>
    <property type="evidence" value="ECO:0007669"/>
    <property type="project" value="UniProtKB-KW"/>
</dbReference>
<dbReference type="PROSITE" id="PS51897">
    <property type="entry name" value="ANNEXIN_2"/>
    <property type="match status" value="1"/>
</dbReference>
<dbReference type="GO" id="GO:0001786">
    <property type="term" value="F:phosphatidylserine binding"/>
    <property type="evidence" value="ECO:0007669"/>
    <property type="project" value="TreeGrafter"/>
</dbReference>
<dbReference type="GO" id="GO:0005737">
    <property type="term" value="C:cytoplasm"/>
    <property type="evidence" value="ECO:0007669"/>
    <property type="project" value="TreeGrafter"/>
</dbReference>
<dbReference type="Gene3D" id="1.10.220.10">
    <property type="entry name" value="Annexin"/>
    <property type="match status" value="1"/>
</dbReference>
<accession>A0A7R9DX32</accession>
<dbReference type="GO" id="GO:0012506">
    <property type="term" value="C:vesicle membrane"/>
    <property type="evidence" value="ECO:0007669"/>
    <property type="project" value="TreeGrafter"/>
</dbReference>
<dbReference type="Pfam" id="PF00191">
    <property type="entry name" value="Annexin"/>
    <property type="match status" value="1"/>
</dbReference>
<keyword evidence="3 4" id="KW-0041">Annexin</keyword>
<evidence type="ECO:0000256" key="2">
    <source>
        <dbReference type="ARBA" id="ARBA00022737"/>
    </source>
</evidence>
<dbReference type="PROSITE" id="PS00223">
    <property type="entry name" value="ANNEXIN_1"/>
    <property type="match status" value="1"/>
</dbReference>
<comment type="similarity">
    <text evidence="1 4">Belongs to the annexin family.</text>
</comment>
<evidence type="ECO:0000256" key="3">
    <source>
        <dbReference type="ARBA" id="ARBA00023216"/>
    </source>
</evidence>
<dbReference type="InterPro" id="IPR018252">
    <property type="entry name" value="Annexin_repeat_CS"/>
</dbReference>
<dbReference type="SMART" id="SM00335">
    <property type="entry name" value="ANX"/>
    <property type="match status" value="1"/>
</dbReference>
<reference evidence="5" key="1">
    <citation type="submission" date="2020-11" db="EMBL/GenBank/DDBJ databases">
        <authorList>
            <person name="Tran Van P."/>
        </authorList>
    </citation>
    <scope>NUCLEOTIDE SEQUENCE</scope>
</reference>
<dbReference type="EMBL" id="OD057382">
    <property type="protein sequence ID" value="CAD7421660.1"/>
    <property type="molecule type" value="Genomic_DNA"/>
</dbReference>
<dbReference type="GO" id="GO:0032509">
    <property type="term" value="P:endosome transport via multivesicular body sorting pathway"/>
    <property type="evidence" value="ECO:0007669"/>
    <property type="project" value="TreeGrafter"/>
</dbReference>
<dbReference type="GO" id="GO:0005886">
    <property type="term" value="C:plasma membrane"/>
    <property type="evidence" value="ECO:0007669"/>
    <property type="project" value="TreeGrafter"/>
</dbReference>
<keyword evidence="4" id="KW-0111">Calcium/phospholipid-binding</keyword>
<name>A0A7R9DX32_TIMPO</name>
<dbReference type="GO" id="GO:0005509">
    <property type="term" value="F:calcium ion binding"/>
    <property type="evidence" value="ECO:0007669"/>
    <property type="project" value="InterPro"/>
</dbReference>
<evidence type="ECO:0000256" key="1">
    <source>
        <dbReference type="ARBA" id="ARBA00007831"/>
    </source>
</evidence>
<gene>
    <name evidence="5" type="ORF">TPSB3V08_LOCUS15075</name>
</gene>
<evidence type="ECO:0000313" key="5">
    <source>
        <dbReference type="EMBL" id="CAD7421660.1"/>
    </source>
</evidence>
<keyword evidence="4" id="KW-0106">Calcium</keyword>
<dbReference type="InterPro" id="IPR037104">
    <property type="entry name" value="Annexin_sf"/>
</dbReference>
<dbReference type="InterPro" id="IPR018502">
    <property type="entry name" value="Annexin_repeat"/>
</dbReference>
<sequence length="59" mass="6596">MAGMGTRDKTLIRIIVSRSEIDLGDIKKNFEEQYGKSLESYIAGDTSGDYKKVLLVLVE</sequence>
<dbReference type="PRINTS" id="PR00196">
    <property type="entry name" value="ANNEXIN"/>
</dbReference>
<dbReference type="FunFam" id="1.10.220.10:FF:000001">
    <property type="entry name" value="Annexin"/>
    <property type="match status" value="1"/>
</dbReference>
<comment type="domain">
    <text evidence="4">A pair of annexin repeats may form one binding site for calcium and phospholipid.</text>
</comment>
<dbReference type="AlphaFoldDB" id="A0A7R9DX32"/>
<proteinExistence type="inferred from homology"/>